<accession>A0A427XR82</accession>
<dbReference type="InterPro" id="IPR011032">
    <property type="entry name" value="GroES-like_sf"/>
</dbReference>
<feature type="region of interest" description="Disordered" evidence="1">
    <location>
        <begin position="93"/>
        <end position="119"/>
    </location>
</feature>
<dbReference type="Gene3D" id="3.40.50.150">
    <property type="entry name" value="Vaccinia Virus protein VP39"/>
    <property type="match status" value="1"/>
</dbReference>
<feature type="region of interest" description="Disordered" evidence="1">
    <location>
        <begin position="1"/>
        <end position="23"/>
    </location>
</feature>
<dbReference type="InterPro" id="IPR013149">
    <property type="entry name" value="ADH-like_C"/>
</dbReference>
<dbReference type="SUPFAM" id="SSF51735">
    <property type="entry name" value="NAD(P)-binding Rossmann-fold domains"/>
    <property type="match status" value="1"/>
</dbReference>
<feature type="domain" description="Enoyl reductase (ER)" evidence="2">
    <location>
        <begin position="563"/>
        <end position="908"/>
    </location>
</feature>
<dbReference type="SMART" id="SM00829">
    <property type="entry name" value="PKS_ER"/>
    <property type="match status" value="1"/>
</dbReference>
<dbReference type="InterPro" id="IPR013154">
    <property type="entry name" value="ADH-like_N"/>
</dbReference>
<dbReference type="CDD" id="cd08276">
    <property type="entry name" value="MDR7"/>
    <property type="match status" value="1"/>
</dbReference>
<evidence type="ECO:0000313" key="4">
    <source>
        <dbReference type="Proteomes" id="UP000279259"/>
    </source>
</evidence>
<dbReference type="InterPro" id="IPR020843">
    <property type="entry name" value="ER"/>
</dbReference>
<dbReference type="PANTHER" id="PTHR45033">
    <property type="match status" value="1"/>
</dbReference>
<evidence type="ECO:0000256" key="1">
    <source>
        <dbReference type="SAM" id="MobiDB-lite"/>
    </source>
</evidence>
<dbReference type="InterPro" id="IPR036291">
    <property type="entry name" value="NAD(P)-bd_dom_sf"/>
</dbReference>
<dbReference type="InterPro" id="IPR029063">
    <property type="entry name" value="SAM-dependent_MTases_sf"/>
</dbReference>
<sequence length="910" mass="99382">MSRADPAHPALSPPTPKLSPSALRPIDQLDEVEVSMVEAEDVTGVTFVPELWMQRRQWALEVLRRERVRSVLDIGCGPGALLETLVIPSSTIVEPPVRSRPKNSGHGQPPSPVDSADDEESGELFIARLAALDCSPNVIPSALSVITPPSPSSTFPPPRPRWEELHAELWLGGIEKYNSRLEGYEAIVGLELIEHLDPNVLSRFGVVTMGTYRPRLLLVTTPVSDLRDAVASPTLPRRAPSRPRRPSCFSLCREFFHPSLLVRLPYAPLTRQNFDFNAKFPVHEHDHDDFAHRGFADPTGRTDRVFRHSDHKLEMTAAEFRDWAEGAAADWGYTVEVSGVGVSSKPSYYPADPSDPSRPPRPIYATSTAIFRLASGVPTRSPRSVRSSELPFLSKESSHPHKLAGKFVHPVHAPGDGRKHSPEDVRALVQSRMEEWRIGVVSVEELWAVPEIAGACAGSKRYFLACVGGYGDVPAQGGEDEYEDSHPHSYSINTPRTSALAMAPKTMKRYVVKHRNAIDGLELQEDVPVPELRSSTDARMEGGYGQDTNRMGREDKVLGEWDGWDIAITSPHDSVSSVGAIFAAKERYLSLNARDLQIVTNDYPAPHSVPQDVVPVSDGCGIVEAVGDDVTLFKVGDKVAPVFPQGHHYEEDMALRSLKRGLGGAIDGVAAEYFVCDEAEAVKIPSNWDCKDGSTLAVAFTTAWSSLFSHHPSLQAGHTVLCLGTGGVSLCAAQLALITGARVILTSSSQTKLDRAVSLLRPLLPASAPETALQTIDYSKIDAWDVEARRLNGGQGVDFVIEIAGRGTIARSIRSTRQGGLVAVSGYMSDYKPIPQHILDEDLAKTILYSAASVRGVFVCNREEFKQCCAALEVGGAKPIVDKTFKFAELREAYQYMADGRHFGKVCVEI</sequence>
<name>A0A427XR82_9TREE</name>
<gene>
    <name evidence="3" type="ORF">EHS25_006898</name>
</gene>
<dbReference type="Proteomes" id="UP000279259">
    <property type="component" value="Unassembled WGS sequence"/>
</dbReference>
<reference evidence="3 4" key="1">
    <citation type="submission" date="2018-11" db="EMBL/GenBank/DDBJ databases">
        <title>Genome sequence of Saitozyma podzolica DSM 27192.</title>
        <authorList>
            <person name="Aliyu H."/>
            <person name="Gorte O."/>
            <person name="Ochsenreither K."/>
        </authorList>
    </citation>
    <scope>NUCLEOTIDE SEQUENCE [LARGE SCALE GENOMIC DNA]</scope>
    <source>
        <strain evidence="3 4">DSM 27192</strain>
    </source>
</reference>
<comment type="caution">
    <text evidence="3">The sequence shown here is derived from an EMBL/GenBank/DDBJ whole genome shotgun (WGS) entry which is preliminary data.</text>
</comment>
<dbReference type="Pfam" id="PF00107">
    <property type="entry name" value="ADH_zinc_N"/>
    <property type="match status" value="1"/>
</dbReference>
<dbReference type="SUPFAM" id="SSF53335">
    <property type="entry name" value="S-adenosyl-L-methionine-dependent methyltransferases"/>
    <property type="match status" value="1"/>
</dbReference>
<dbReference type="SUPFAM" id="SSF50129">
    <property type="entry name" value="GroES-like"/>
    <property type="match status" value="1"/>
</dbReference>
<dbReference type="Gene3D" id="3.40.50.720">
    <property type="entry name" value="NAD(P)-binding Rossmann-like Domain"/>
    <property type="match status" value="1"/>
</dbReference>
<dbReference type="AlphaFoldDB" id="A0A427XR82"/>
<proteinExistence type="predicted"/>
<organism evidence="3 4">
    <name type="scientific">Saitozyma podzolica</name>
    <dbReference type="NCBI Taxonomy" id="1890683"/>
    <lineage>
        <taxon>Eukaryota</taxon>
        <taxon>Fungi</taxon>
        <taxon>Dikarya</taxon>
        <taxon>Basidiomycota</taxon>
        <taxon>Agaricomycotina</taxon>
        <taxon>Tremellomycetes</taxon>
        <taxon>Tremellales</taxon>
        <taxon>Trimorphomycetaceae</taxon>
        <taxon>Saitozyma</taxon>
    </lineage>
</organism>
<dbReference type="STRING" id="1890683.A0A427XR82"/>
<protein>
    <recommendedName>
        <fullName evidence="2">Enoyl reductase (ER) domain-containing protein</fullName>
    </recommendedName>
</protein>
<dbReference type="EMBL" id="RSCD01000031">
    <property type="protein sequence ID" value="RSH81366.1"/>
    <property type="molecule type" value="Genomic_DNA"/>
</dbReference>
<dbReference type="PANTHER" id="PTHR45033:SF2">
    <property type="entry name" value="ZINC-TYPE ALCOHOL DEHYDROGENASE-LIKE PROTEIN C1773.06C"/>
    <property type="match status" value="1"/>
</dbReference>
<dbReference type="Gene3D" id="3.90.180.10">
    <property type="entry name" value="Medium-chain alcohol dehydrogenases, catalytic domain"/>
    <property type="match status" value="1"/>
</dbReference>
<keyword evidence="4" id="KW-1185">Reference proteome</keyword>
<evidence type="ECO:0000313" key="3">
    <source>
        <dbReference type="EMBL" id="RSH81366.1"/>
    </source>
</evidence>
<evidence type="ECO:0000259" key="2">
    <source>
        <dbReference type="SMART" id="SM00829"/>
    </source>
</evidence>
<dbReference type="OrthoDB" id="9930022at2759"/>
<dbReference type="Pfam" id="PF08240">
    <property type="entry name" value="ADH_N"/>
    <property type="match status" value="1"/>
</dbReference>
<dbReference type="GO" id="GO:0016491">
    <property type="term" value="F:oxidoreductase activity"/>
    <property type="evidence" value="ECO:0007669"/>
    <property type="project" value="InterPro"/>
</dbReference>
<dbReference type="InterPro" id="IPR052711">
    <property type="entry name" value="Zinc_ADH-like"/>
</dbReference>